<evidence type="ECO:0000313" key="9">
    <source>
        <dbReference type="EMBL" id="TNY19717.1"/>
    </source>
</evidence>
<gene>
    <name evidence="9" type="ORF">DMC30DRAFT_399699</name>
</gene>
<dbReference type="Proteomes" id="UP000311382">
    <property type="component" value="Unassembled WGS sequence"/>
</dbReference>
<dbReference type="AlphaFoldDB" id="A0A5C5FS69"/>
<dbReference type="GO" id="GO:0016020">
    <property type="term" value="C:membrane"/>
    <property type="evidence" value="ECO:0007669"/>
    <property type="project" value="UniProtKB-SubCell"/>
</dbReference>
<keyword evidence="10" id="KW-1185">Reference proteome</keyword>
<dbReference type="SUPFAM" id="SSF144091">
    <property type="entry name" value="Rhomboid-like"/>
    <property type="match status" value="1"/>
</dbReference>
<feature type="transmembrane region" description="Helical" evidence="7">
    <location>
        <begin position="133"/>
        <end position="151"/>
    </location>
</feature>
<feature type="transmembrane region" description="Helical" evidence="7">
    <location>
        <begin position="200"/>
        <end position="219"/>
    </location>
</feature>
<evidence type="ECO:0000313" key="10">
    <source>
        <dbReference type="Proteomes" id="UP000311382"/>
    </source>
</evidence>
<comment type="caution">
    <text evidence="9">The sequence shown here is derived from an EMBL/GenBank/DDBJ whole genome shotgun (WGS) entry which is preliminary data.</text>
</comment>
<evidence type="ECO:0000256" key="7">
    <source>
        <dbReference type="SAM" id="Phobius"/>
    </source>
</evidence>
<evidence type="ECO:0000256" key="2">
    <source>
        <dbReference type="ARBA" id="ARBA00009045"/>
    </source>
</evidence>
<evidence type="ECO:0000256" key="6">
    <source>
        <dbReference type="ARBA" id="ARBA00023136"/>
    </source>
</evidence>
<dbReference type="InterPro" id="IPR035952">
    <property type="entry name" value="Rhomboid-like_sf"/>
</dbReference>
<evidence type="ECO:0000256" key="3">
    <source>
        <dbReference type="ARBA" id="ARBA00022692"/>
    </source>
</evidence>
<dbReference type="EMBL" id="SOZI01000087">
    <property type="protein sequence ID" value="TNY19717.1"/>
    <property type="molecule type" value="Genomic_DNA"/>
</dbReference>
<dbReference type="GO" id="GO:0006465">
    <property type="term" value="P:signal peptide processing"/>
    <property type="evidence" value="ECO:0007669"/>
    <property type="project" value="TreeGrafter"/>
</dbReference>
<proteinExistence type="inferred from homology"/>
<dbReference type="InterPro" id="IPR050925">
    <property type="entry name" value="Rhomboid_protease_S54"/>
</dbReference>
<feature type="transmembrane region" description="Helical" evidence="7">
    <location>
        <begin position="251"/>
        <end position="269"/>
    </location>
</feature>
<keyword evidence="3 7" id="KW-0812">Transmembrane</keyword>
<reference evidence="9 10" key="1">
    <citation type="submission" date="2019-03" db="EMBL/GenBank/DDBJ databases">
        <title>Rhodosporidium diobovatum UCD-FST 08-225 genome sequencing, assembly, and annotation.</title>
        <authorList>
            <person name="Fakankun I.U."/>
            <person name="Fristensky B."/>
            <person name="Levin D.B."/>
        </authorList>
    </citation>
    <scope>NUCLEOTIDE SEQUENCE [LARGE SCALE GENOMIC DNA]</scope>
    <source>
        <strain evidence="9 10">UCD-FST 08-225</strain>
    </source>
</reference>
<feature type="domain" description="Peptidase S54 rhomboid" evidence="8">
    <location>
        <begin position="182"/>
        <end position="324"/>
    </location>
</feature>
<dbReference type="InterPro" id="IPR022764">
    <property type="entry name" value="Peptidase_S54_rhomboid_dom"/>
</dbReference>
<dbReference type="PANTHER" id="PTHR43731:SF14">
    <property type="entry name" value="PRESENILIN-ASSOCIATED RHOMBOID-LIKE PROTEIN, MITOCHONDRIAL"/>
    <property type="match status" value="1"/>
</dbReference>
<protein>
    <recommendedName>
        <fullName evidence="8">Peptidase S54 rhomboid domain-containing protein</fullName>
    </recommendedName>
</protein>
<feature type="transmembrane region" description="Helical" evidence="7">
    <location>
        <begin position="276"/>
        <end position="296"/>
    </location>
</feature>
<dbReference type="PANTHER" id="PTHR43731">
    <property type="entry name" value="RHOMBOID PROTEASE"/>
    <property type="match status" value="1"/>
</dbReference>
<dbReference type="GO" id="GO:0004252">
    <property type="term" value="F:serine-type endopeptidase activity"/>
    <property type="evidence" value="ECO:0007669"/>
    <property type="project" value="InterPro"/>
</dbReference>
<name>A0A5C5FS69_9BASI</name>
<comment type="subcellular location">
    <subcellularLocation>
        <location evidence="1">Membrane</location>
        <topology evidence="1">Multi-pass membrane protein</topology>
    </subcellularLocation>
</comment>
<evidence type="ECO:0000256" key="4">
    <source>
        <dbReference type="ARBA" id="ARBA00022801"/>
    </source>
</evidence>
<evidence type="ECO:0000256" key="5">
    <source>
        <dbReference type="ARBA" id="ARBA00022989"/>
    </source>
</evidence>
<keyword evidence="4" id="KW-0378">Hydrolase</keyword>
<dbReference type="Pfam" id="PF01694">
    <property type="entry name" value="Rhomboid"/>
    <property type="match status" value="1"/>
</dbReference>
<evidence type="ECO:0000256" key="1">
    <source>
        <dbReference type="ARBA" id="ARBA00004141"/>
    </source>
</evidence>
<keyword evidence="6 7" id="KW-0472">Membrane</keyword>
<evidence type="ECO:0000259" key="8">
    <source>
        <dbReference type="Pfam" id="PF01694"/>
    </source>
</evidence>
<feature type="transmembrane region" description="Helical" evidence="7">
    <location>
        <begin position="308"/>
        <end position="326"/>
    </location>
</feature>
<organism evidence="9 10">
    <name type="scientific">Rhodotorula diobovata</name>
    <dbReference type="NCBI Taxonomy" id="5288"/>
    <lineage>
        <taxon>Eukaryota</taxon>
        <taxon>Fungi</taxon>
        <taxon>Dikarya</taxon>
        <taxon>Basidiomycota</taxon>
        <taxon>Pucciniomycotina</taxon>
        <taxon>Microbotryomycetes</taxon>
        <taxon>Sporidiobolales</taxon>
        <taxon>Sporidiobolaceae</taxon>
        <taxon>Rhodotorula</taxon>
    </lineage>
</organism>
<dbReference type="Gene3D" id="1.20.1540.10">
    <property type="entry name" value="Rhomboid-like"/>
    <property type="match status" value="1"/>
</dbReference>
<sequence>MAFPGAGNLARVLLARIARPALHPVPFFTPSSSLPAPRHSLATFTPSYRPGLQALPSQPFLALRGAFRRSAAPPRPAAVAFAGAGAGSRRAFASSAVARGIRPYYGRGGRGSSYGRRRDPNWRDRIDAVPGQYLVYGLIAINVGVYLAWSYGNALALRFRDASWVRFLQRNFTVSWQNISQGRVWTLVTSAFSHERTGHILVNMLSLYFMAPAVMAILGNSAFVGLYLFAGVTASTFSLLVNHFVTRNPYYAAHGASGATYGAISFFACAFPKTTFLLFFVVPVPAWLCVSGIFAWDCYNGFLRRGGMTDSAGHVGGVLAGVLFFLRKAGRL</sequence>
<comment type="similarity">
    <text evidence="2">Belongs to the peptidase S54 family.</text>
</comment>
<dbReference type="OrthoDB" id="418595at2759"/>
<accession>A0A5C5FS69</accession>
<keyword evidence="5 7" id="KW-1133">Transmembrane helix</keyword>
<dbReference type="STRING" id="5288.A0A5C5FS69"/>